<accession>A0A5D2FXM5</accession>
<reference evidence="2 3" key="1">
    <citation type="submission" date="2019-06" db="EMBL/GenBank/DDBJ databases">
        <title>WGS assembly of Gossypium darwinii.</title>
        <authorList>
            <person name="Chen Z.J."/>
            <person name="Sreedasyam A."/>
            <person name="Ando A."/>
            <person name="Song Q."/>
            <person name="De L."/>
            <person name="Hulse-Kemp A."/>
            <person name="Ding M."/>
            <person name="Ye W."/>
            <person name="Kirkbride R."/>
            <person name="Jenkins J."/>
            <person name="Plott C."/>
            <person name="Lovell J."/>
            <person name="Lin Y.-M."/>
            <person name="Vaughn R."/>
            <person name="Liu B."/>
            <person name="Li W."/>
            <person name="Simpson S."/>
            <person name="Scheffler B."/>
            <person name="Saski C."/>
            <person name="Grover C."/>
            <person name="Hu G."/>
            <person name="Conover J."/>
            <person name="Carlson J."/>
            <person name="Shu S."/>
            <person name="Boston L."/>
            <person name="Williams M."/>
            <person name="Peterson D."/>
            <person name="Mcgee K."/>
            <person name="Jones D."/>
            <person name="Wendel J."/>
            <person name="Stelly D."/>
            <person name="Grimwood J."/>
            <person name="Schmutz J."/>
        </authorList>
    </citation>
    <scope>NUCLEOTIDE SEQUENCE [LARGE SCALE GENOMIC DNA]</scope>
    <source>
        <strain evidence="2">1808015.09</strain>
    </source>
</reference>
<proteinExistence type="predicted"/>
<sequence length="102" mass="11527">MWKRRRKGKSKSSIFCYPLITPSSSHLRRALNPPNNSQNFPPNFPFPATQVNTPTPITLLFPFHLFKGSSRKGSSRKSGRDSAEKKEPMTLEVIGLQGKRKS</sequence>
<dbReference type="EMBL" id="CM017694">
    <property type="protein sequence ID" value="TYH10223.1"/>
    <property type="molecule type" value="Genomic_DNA"/>
</dbReference>
<feature type="region of interest" description="Disordered" evidence="1">
    <location>
        <begin position="67"/>
        <end position="102"/>
    </location>
</feature>
<organism evidence="2 3">
    <name type="scientific">Gossypium darwinii</name>
    <name type="common">Darwin's cotton</name>
    <name type="synonym">Gossypium barbadense var. darwinii</name>
    <dbReference type="NCBI Taxonomy" id="34276"/>
    <lineage>
        <taxon>Eukaryota</taxon>
        <taxon>Viridiplantae</taxon>
        <taxon>Streptophyta</taxon>
        <taxon>Embryophyta</taxon>
        <taxon>Tracheophyta</taxon>
        <taxon>Spermatophyta</taxon>
        <taxon>Magnoliopsida</taxon>
        <taxon>eudicotyledons</taxon>
        <taxon>Gunneridae</taxon>
        <taxon>Pentapetalae</taxon>
        <taxon>rosids</taxon>
        <taxon>malvids</taxon>
        <taxon>Malvales</taxon>
        <taxon>Malvaceae</taxon>
        <taxon>Malvoideae</taxon>
        <taxon>Gossypium</taxon>
    </lineage>
</organism>
<feature type="compositionally biased region" description="Basic and acidic residues" evidence="1">
    <location>
        <begin position="78"/>
        <end position="89"/>
    </location>
</feature>
<evidence type="ECO:0000256" key="1">
    <source>
        <dbReference type="SAM" id="MobiDB-lite"/>
    </source>
</evidence>
<evidence type="ECO:0000313" key="3">
    <source>
        <dbReference type="Proteomes" id="UP000323506"/>
    </source>
</evidence>
<keyword evidence="3" id="KW-1185">Reference proteome</keyword>
<protein>
    <submittedName>
        <fullName evidence="2">Uncharacterized protein</fullName>
    </submittedName>
</protein>
<dbReference type="AlphaFoldDB" id="A0A5D2FXM5"/>
<dbReference type="Proteomes" id="UP000323506">
    <property type="component" value="Chromosome A07"/>
</dbReference>
<evidence type="ECO:0000313" key="2">
    <source>
        <dbReference type="EMBL" id="TYH10223.1"/>
    </source>
</evidence>
<gene>
    <name evidence="2" type="ORF">ES288_A07G161600v1</name>
</gene>
<name>A0A5D2FXM5_GOSDA</name>